<dbReference type="OrthoDB" id="3675370at2"/>
<feature type="transmembrane region" description="Helical" evidence="2">
    <location>
        <begin position="20"/>
        <end position="38"/>
    </location>
</feature>
<sequence>MTYPQPQAPYPTPPAPPAKTKFGALAWTALILGIVGVVGSPIIILNNLTAVVAGVGIILGVIAVFGSRKVLAIIGVAVCVAGVAITVSVQKKAVEELDALFDGTTNQGQVSSSGTDKPAAAQAPAAAESPTWGKRYTWKDGLAVDVAAPVPCEPGKYAVSQGVVRAVKFTIVITNGTDKPFETAMLSIGGDAQFDGRKAESVFDSSGECGGSFESGTVMPGKTYTYDKAYSVGAQPGEMQIVLQPGFSSDKAVFTGPA</sequence>
<feature type="compositionally biased region" description="Polar residues" evidence="1">
    <location>
        <begin position="105"/>
        <end position="115"/>
    </location>
</feature>
<proteinExistence type="predicted"/>
<feature type="compositionally biased region" description="Low complexity" evidence="1">
    <location>
        <begin position="118"/>
        <end position="127"/>
    </location>
</feature>
<evidence type="ECO:0000313" key="3">
    <source>
        <dbReference type="EMBL" id="PRY46532.1"/>
    </source>
</evidence>
<feature type="transmembrane region" description="Helical" evidence="2">
    <location>
        <begin position="71"/>
        <end position="89"/>
    </location>
</feature>
<keyword evidence="2" id="KW-1133">Transmembrane helix</keyword>
<dbReference type="RefSeq" id="WP_106185544.1">
    <property type="nucleotide sequence ID" value="NZ_PVTF01000001.1"/>
</dbReference>
<dbReference type="EMBL" id="PVTF01000001">
    <property type="protein sequence ID" value="PRY46532.1"/>
    <property type="molecule type" value="Genomic_DNA"/>
</dbReference>
<accession>A0A2T0TLD8</accession>
<reference evidence="3 4" key="1">
    <citation type="submission" date="2018-03" db="EMBL/GenBank/DDBJ databases">
        <title>Genomic Encyclopedia of Archaeal and Bacterial Type Strains, Phase II (KMG-II): from individual species to whole genera.</title>
        <authorList>
            <person name="Goeker M."/>
        </authorList>
    </citation>
    <scope>NUCLEOTIDE SEQUENCE [LARGE SCALE GENOMIC DNA]</scope>
    <source>
        <strain evidence="3 4">DSM 44720</strain>
    </source>
</reference>
<evidence type="ECO:0000256" key="1">
    <source>
        <dbReference type="SAM" id="MobiDB-lite"/>
    </source>
</evidence>
<feature type="region of interest" description="Disordered" evidence="1">
    <location>
        <begin position="105"/>
        <end position="128"/>
    </location>
</feature>
<feature type="transmembrane region" description="Helical" evidence="2">
    <location>
        <begin position="45"/>
        <end position="65"/>
    </location>
</feature>
<organism evidence="3 4">
    <name type="scientific">Umezawaea tangerina</name>
    <dbReference type="NCBI Taxonomy" id="84725"/>
    <lineage>
        <taxon>Bacteria</taxon>
        <taxon>Bacillati</taxon>
        <taxon>Actinomycetota</taxon>
        <taxon>Actinomycetes</taxon>
        <taxon>Pseudonocardiales</taxon>
        <taxon>Pseudonocardiaceae</taxon>
        <taxon>Umezawaea</taxon>
    </lineage>
</organism>
<keyword evidence="2" id="KW-0812">Transmembrane</keyword>
<evidence type="ECO:0000313" key="4">
    <source>
        <dbReference type="Proteomes" id="UP000239494"/>
    </source>
</evidence>
<gene>
    <name evidence="3" type="ORF">CLV43_101808</name>
</gene>
<evidence type="ECO:0008006" key="5">
    <source>
        <dbReference type="Google" id="ProtNLM"/>
    </source>
</evidence>
<evidence type="ECO:0000256" key="2">
    <source>
        <dbReference type="SAM" id="Phobius"/>
    </source>
</evidence>
<keyword evidence="2" id="KW-0472">Membrane</keyword>
<protein>
    <recommendedName>
        <fullName evidence="5">DUF4352 domain-containing protein</fullName>
    </recommendedName>
</protein>
<dbReference type="AlphaFoldDB" id="A0A2T0TLD8"/>
<keyword evidence="4" id="KW-1185">Reference proteome</keyword>
<dbReference type="Proteomes" id="UP000239494">
    <property type="component" value="Unassembled WGS sequence"/>
</dbReference>
<comment type="caution">
    <text evidence="3">The sequence shown here is derived from an EMBL/GenBank/DDBJ whole genome shotgun (WGS) entry which is preliminary data.</text>
</comment>
<name>A0A2T0TLD8_9PSEU</name>